<dbReference type="RefSeq" id="WP_314201741.1">
    <property type="nucleotide sequence ID" value="NZ_JAVTLL010000010.1"/>
</dbReference>
<protein>
    <recommendedName>
        <fullName evidence="3">DUF448 domain-containing protein</fullName>
    </recommendedName>
</protein>
<evidence type="ECO:0000313" key="2">
    <source>
        <dbReference type="Proteomes" id="UP001257948"/>
    </source>
</evidence>
<organism evidence="1 2">
    <name type="scientific">Streptomyces justiciae</name>
    <dbReference type="NCBI Taxonomy" id="2780140"/>
    <lineage>
        <taxon>Bacteria</taxon>
        <taxon>Bacillati</taxon>
        <taxon>Actinomycetota</taxon>
        <taxon>Actinomycetes</taxon>
        <taxon>Kitasatosporales</taxon>
        <taxon>Streptomycetaceae</taxon>
        <taxon>Streptomyces</taxon>
    </lineage>
</organism>
<evidence type="ECO:0008006" key="3">
    <source>
        <dbReference type="Google" id="ProtNLM"/>
    </source>
</evidence>
<accession>A0ABU3LSU7</accession>
<proteinExistence type="predicted"/>
<evidence type="ECO:0000313" key="1">
    <source>
        <dbReference type="EMBL" id="MDT7842310.1"/>
    </source>
</evidence>
<dbReference type="EMBL" id="JAVTLL010000010">
    <property type="protein sequence ID" value="MDT7842310.1"/>
    <property type="molecule type" value="Genomic_DNA"/>
</dbReference>
<gene>
    <name evidence="1" type="ORF">RQC66_16340</name>
</gene>
<name>A0ABU3LSU7_9ACTN</name>
<sequence length="77" mass="9056">MTINRHCPTCRSRQDFRKLNDDEKAWVRAEGSRSYVDNLWRCTAVGCLTYFRIGRINDRGLLPEKFKKEPPADAERP</sequence>
<reference evidence="2" key="1">
    <citation type="submission" date="2023-07" db="EMBL/GenBank/DDBJ databases">
        <title>Draft genome sequence of the endophytic actinobacterium Streptomyces justiciae WPN32, a potential antibiotic producer.</title>
        <authorList>
            <person name="Yasawong M."/>
            <person name="Pana W."/>
            <person name="Ganta P."/>
            <person name="Santapan N."/>
            <person name="Songngamsuk T."/>
            <person name="Phatcharaharikarn M."/>
            <person name="Kerdtoob S."/>
            <person name="Nantapong N."/>
        </authorList>
    </citation>
    <scope>NUCLEOTIDE SEQUENCE [LARGE SCALE GENOMIC DNA]</scope>
    <source>
        <strain evidence="2">WPN32</strain>
    </source>
</reference>
<dbReference type="Proteomes" id="UP001257948">
    <property type="component" value="Unassembled WGS sequence"/>
</dbReference>
<keyword evidence="2" id="KW-1185">Reference proteome</keyword>
<comment type="caution">
    <text evidence="1">The sequence shown here is derived from an EMBL/GenBank/DDBJ whole genome shotgun (WGS) entry which is preliminary data.</text>
</comment>